<dbReference type="InterPro" id="IPR005996">
    <property type="entry name" value="Ribosomal_uL30_bac-type"/>
</dbReference>
<dbReference type="Gene3D" id="3.30.1390.20">
    <property type="entry name" value="Ribosomal protein L30, ferredoxin-like fold domain"/>
    <property type="match status" value="1"/>
</dbReference>
<dbReference type="PANTHER" id="PTHR15892">
    <property type="entry name" value="MITOCHONDRIAL RIBOSOMAL PROTEIN L30"/>
    <property type="match status" value="1"/>
</dbReference>
<evidence type="ECO:0000313" key="8">
    <source>
        <dbReference type="Proteomes" id="UP000324143"/>
    </source>
</evidence>
<evidence type="ECO:0000256" key="4">
    <source>
        <dbReference type="ARBA" id="ARBA00023274"/>
    </source>
</evidence>
<keyword evidence="8" id="KW-1185">Reference proteome</keyword>
<dbReference type="FunFam" id="3.30.1390.20:FF:000001">
    <property type="entry name" value="50S ribosomal protein L30"/>
    <property type="match status" value="1"/>
</dbReference>
<evidence type="ECO:0000256" key="1">
    <source>
        <dbReference type="ARBA" id="ARBA00007594"/>
    </source>
</evidence>
<reference evidence="7" key="1">
    <citation type="submission" date="2019-08" db="EMBL/GenBank/DDBJ databases">
        <title>Genomic characterization of a novel candidate phylum (ARYD3) from a high temperature, high salinity tertiary oil reservoir in north central Oklahoma, USA.</title>
        <authorList>
            <person name="Youssef N.H."/>
            <person name="Yadav A."/>
            <person name="Elshahed M.S."/>
        </authorList>
    </citation>
    <scope>NUCLEOTIDE SEQUENCE [LARGE SCALE GENOMIC DNA]</scope>
    <source>
        <strain evidence="7">ARYD3</strain>
    </source>
</reference>
<evidence type="ECO:0000256" key="3">
    <source>
        <dbReference type="ARBA" id="ARBA00022980"/>
    </source>
</evidence>
<dbReference type="GO" id="GO:0022625">
    <property type="term" value="C:cytosolic large ribosomal subunit"/>
    <property type="evidence" value="ECO:0007669"/>
    <property type="project" value="TreeGrafter"/>
</dbReference>
<dbReference type="Pfam" id="PF00327">
    <property type="entry name" value="Ribosomal_L30"/>
    <property type="match status" value="1"/>
</dbReference>
<dbReference type="EMBL" id="VSIX01000040">
    <property type="protein sequence ID" value="TYB31325.1"/>
    <property type="molecule type" value="Genomic_DNA"/>
</dbReference>
<name>A0A5D0MHH3_9BACT</name>
<dbReference type="CDD" id="cd01658">
    <property type="entry name" value="Ribosomal_L30"/>
    <property type="match status" value="1"/>
</dbReference>
<dbReference type="PANTHER" id="PTHR15892:SF2">
    <property type="entry name" value="LARGE RIBOSOMAL SUBUNIT PROTEIN UL30M"/>
    <property type="match status" value="1"/>
</dbReference>
<dbReference type="GO" id="GO:0006412">
    <property type="term" value="P:translation"/>
    <property type="evidence" value="ECO:0007669"/>
    <property type="project" value="InterPro"/>
</dbReference>
<dbReference type="AlphaFoldDB" id="A0A5D0MHH3"/>
<gene>
    <name evidence="7" type="primary">rpmD</name>
    <name evidence="7" type="ORF">FXF47_04785</name>
</gene>
<evidence type="ECO:0000256" key="5">
    <source>
        <dbReference type="ARBA" id="ARBA00035492"/>
    </source>
</evidence>
<sequence>MAKLKVTLKKSTIGETERQKNTVRALGLKKVNKSNVLEDSKSIRGMISKVQHLVEVEEVK</sequence>
<dbReference type="SUPFAM" id="SSF55129">
    <property type="entry name" value="Ribosomal protein L30p/L7e"/>
    <property type="match status" value="1"/>
</dbReference>
<dbReference type="NCBIfam" id="TIGR01308">
    <property type="entry name" value="rpmD_bact"/>
    <property type="match status" value="1"/>
</dbReference>
<feature type="domain" description="Large ribosomal subunit protein uL30-like ferredoxin-like fold" evidence="6">
    <location>
        <begin position="4"/>
        <end position="54"/>
    </location>
</feature>
<keyword evidence="4" id="KW-0687">Ribonucleoprotein</keyword>
<dbReference type="InterPro" id="IPR016082">
    <property type="entry name" value="Ribosomal_uL30_ferredoxin-like"/>
</dbReference>
<comment type="caution">
    <text evidence="7">The sequence shown here is derived from an EMBL/GenBank/DDBJ whole genome shotgun (WGS) entry which is preliminary data.</text>
</comment>
<comment type="similarity">
    <text evidence="1">Belongs to the universal ribosomal protein uL30 family.</text>
</comment>
<keyword evidence="3 7" id="KW-0689">Ribosomal protein</keyword>
<organism evidence="7 8">
    <name type="scientific">Candidatus Mcinerneyibacterium aminivorans</name>
    <dbReference type="NCBI Taxonomy" id="2703815"/>
    <lineage>
        <taxon>Bacteria</taxon>
        <taxon>Candidatus Macinerneyibacteriota</taxon>
        <taxon>Candidatus Mcinerneyibacteria</taxon>
        <taxon>Candidatus Mcinerneyibacteriales</taxon>
        <taxon>Candidatus Mcinerneyibacteriaceae</taxon>
        <taxon>Candidatus Mcinerneyibacterium</taxon>
    </lineage>
</organism>
<dbReference type="GO" id="GO:0003735">
    <property type="term" value="F:structural constituent of ribosome"/>
    <property type="evidence" value="ECO:0007669"/>
    <property type="project" value="InterPro"/>
</dbReference>
<proteinExistence type="inferred from homology"/>
<dbReference type="PIRSF" id="PIRSF002211">
    <property type="entry name" value="Ribosomal_L30_bac-type"/>
    <property type="match status" value="1"/>
</dbReference>
<evidence type="ECO:0000256" key="2">
    <source>
        <dbReference type="ARBA" id="ARBA00011838"/>
    </source>
</evidence>
<protein>
    <recommendedName>
        <fullName evidence="5">50S ribosomal protein L30</fullName>
    </recommendedName>
</protein>
<dbReference type="InterPro" id="IPR036919">
    <property type="entry name" value="Ribo_uL30_ferredoxin-like_sf"/>
</dbReference>
<comment type="subunit">
    <text evidence="2">Part of the 50S ribosomal subunit.</text>
</comment>
<dbReference type="HAMAP" id="MF_01371_B">
    <property type="entry name" value="Ribosomal_uL30_B"/>
    <property type="match status" value="1"/>
</dbReference>
<dbReference type="Proteomes" id="UP000324143">
    <property type="component" value="Unassembled WGS sequence"/>
</dbReference>
<evidence type="ECO:0000259" key="6">
    <source>
        <dbReference type="Pfam" id="PF00327"/>
    </source>
</evidence>
<evidence type="ECO:0000313" key="7">
    <source>
        <dbReference type="EMBL" id="TYB31325.1"/>
    </source>
</evidence>
<accession>A0A5D0MHH3</accession>